<name>A0AC34GPG8_9BILA</name>
<reference evidence="2" key="1">
    <citation type="submission" date="2022-11" db="UniProtKB">
        <authorList>
            <consortium name="WormBaseParasite"/>
        </authorList>
    </citation>
    <scope>IDENTIFICATION</scope>
</reference>
<organism evidence="1 2">
    <name type="scientific">Panagrolaimus sp. ES5</name>
    <dbReference type="NCBI Taxonomy" id="591445"/>
    <lineage>
        <taxon>Eukaryota</taxon>
        <taxon>Metazoa</taxon>
        <taxon>Ecdysozoa</taxon>
        <taxon>Nematoda</taxon>
        <taxon>Chromadorea</taxon>
        <taxon>Rhabditida</taxon>
        <taxon>Tylenchina</taxon>
        <taxon>Panagrolaimomorpha</taxon>
        <taxon>Panagrolaimoidea</taxon>
        <taxon>Panagrolaimidae</taxon>
        <taxon>Panagrolaimus</taxon>
    </lineage>
</organism>
<evidence type="ECO:0000313" key="2">
    <source>
        <dbReference type="WBParaSite" id="ES5_v2.g605.t1"/>
    </source>
</evidence>
<dbReference type="Proteomes" id="UP000887579">
    <property type="component" value="Unplaced"/>
</dbReference>
<sequence>MMDDEEYQKLLREEQAQIAISILYDAGLKAIRAKNEEAQKEVDKLEHELLSVKSELATLSRFKGVSQQQCFTVKAEGYRINGEKQKTKQLLHDVDQSLSYWKNVGKKEEEKAKNFNDLNESPWMIQKRELKEEVGKLNEILDEQQKQLAELENSKKYKSSKTSVDTQTIEMFRSKVRSDLRLNPQRASAARQRANLTESLRNNDALLTPPRPERASRLEATPTPQRVATPQQRNVISPHRRRVSPPQQRQASSPQPRLVESQPESDTDAHMEFDDKNSEKQSQENAADEEHEEEEGGFFDQNSADAIHLNITDDDHTPSNRMTSSPIKATPPDARPKPIHNYTPRNEDHLFKVPELPRHAPSKNVIETIDDDMNNSLGLNTSDPIMDSQSGPDFFNLLDDNQGSNSDNPAFSFLQEHTNNSDGGGANFFFGNSSPQAQKDESSHGFLF</sequence>
<evidence type="ECO:0000313" key="1">
    <source>
        <dbReference type="Proteomes" id="UP000887579"/>
    </source>
</evidence>
<protein>
    <submittedName>
        <fullName evidence="2">Uncharacterized protein</fullName>
    </submittedName>
</protein>
<proteinExistence type="predicted"/>
<dbReference type="WBParaSite" id="ES5_v2.g605.t1">
    <property type="protein sequence ID" value="ES5_v2.g605.t1"/>
    <property type="gene ID" value="ES5_v2.g605"/>
</dbReference>
<accession>A0AC34GPG8</accession>